<gene>
    <name evidence="8" type="ORF">QE152_g10281</name>
</gene>
<dbReference type="CDD" id="cd09830">
    <property type="entry name" value="PET_LIMPETin_LIM-9"/>
    <property type="match status" value="1"/>
</dbReference>
<dbReference type="InterPro" id="IPR001781">
    <property type="entry name" value="Znf_LIM"/>
</dbReference>
<proteinExistence type="predicted"/>
<dbReference type="InterPro" id="IPR010442">
    <property type="entry name" value="PET_domain"/>
</dbReference>
<dbReference type="Pfam" id="PF06297">
    <property type="entry name" value="PET"/>
    <property type="match status" value="1"/>
</dbReference>
<dbReference type="PROSITE" id="PS50023">
    <property type="entry name" value="LIM_DOMAIN_2"/>
    <property type="match status" value="1"/>
</dbReference>
<feature type="domain" description="PET" evidence="7">
    <location>
        <begin position="128"/>
        <end position="237"/>
    </location>
</feature>
<organism evidence="8 9">
    <name type="scientific">Popillia japonica</name>
    <name type="common">Japanese beetle</name>
    <dbReference type="NCBI Taxonomy" id="7064"/>
    <lineage>
        <taxon>Eukaryota</taxon>
        <taxon>Metazoa</taxon>
        <taxon>Ecdysozoa</taxon>
        <taxon>Arthropoda</taxon>
        <taxon>Hexapoda</taxon>
        <taxon>Insecta</taxon>
        <taxon>Pterygota</taxon>
        <taxon>Neoptera</taxon>
        <taxon>Endopterygota</taxon>
        <taxon>Coleoptera</taxon>
        <taxon>Polyphaga</taxon>
        <taxon>Scarabaeiformia</taxon>
        <taxon>Scarabaeidae</taxon>
        <taxon>Rutelinae</taxon>
        <taxon>Popillia</taxon>
    </lineage>
</organism>
<dbReference type="PROSITE" id="PS00478">
    <property type="entry name" value="LIM_DOMAIN_1"/>
    <property type="match status" value="1"/>
</dbReference>
<comment type="caution">
    <text evidence="8">The sequence shown here is derived from an EMBL/GenBank/DDBJ whole genome shotgun (WGS) entry which is preliminary data.</text>
</comment>
<dbReference type="Proteomes" id="UP001458880">
    <property type="component" value="Unassembled WGS sequence"/>
</dbReference>
<sequence>MLKVLKQYCGVNETDFIFDSANTKSVSFSEFDVQPADEDQRLMKMYYEKYKENFTSKIYFEEAPQLLVKIRQPIRGVQIKEIDLNQPCNSCSICKEGYTPHEWRKDCKSCKCARDNHEIIAEQGAKIRLGLTTNQDTGISDPRSLGYSFVPPGLTTARQVDQFYSTLPPQEVPRLGTKGEQIRCERLVKQLPRQDLALTACKFIEADHKNGYEDFIAARNEIALDIGVARIAPPGTNCAECSKPLQPLPLVSAPRMGSLLWHPGCFKCSTCKELLVDLAYCVHDEKLYCERHYSEQLKPRCAGCDEVSDFLIYTITLYSNFMILTLRL</sequence>
<dbReference type="EMBL" id="JASPKY010000093">
    <property type="protein sequence ID" value="KAK9737969.1"/>
    <property type="molecule type" value="Genomic_DNA"/>
</dbReference>
<reference evidence="8 9" key="1">
    <citation type="journal article" date="2024" name="BMC Genomics">
        <title>De novo assembly and annotation of Popillia japonica's genome with initial clues to its potential as an invasive pest.</title>
        <authorList>
            <person name="Cucini C."/>
            <person name="Boschi S."/>
            <person name="Funari R."/>
            <person name="Cardaioli E."/>
            <person name="Iannotti N."/>
            <person name="Marturano G."/>
            <person name="Paoli F."/>
            <person name="Bruttini M."/>
            <person name="Carapelli A."/>
            <person name="Frati F."/>
            <person name="Nardi F."/>
        </authorList>
    </citation>
    <scope>NUCLEOTIDE SEQUENCE [LARGE SCALE GENOMIC DNA]</scope>
    <source>
        <strain evidence="8">DMR45628</strain>
    </source>
</reference>
<dbReference type="SMART" id="SM00132">
    <property type="entry name" value="LIM"/>
    <property type="match status" value="1"/>
</dbReference>
<keyword evidence="1 5" id="KW-0479">Metal-binding</keyword>
<dbReference type="GO" id="GO:0008270">
    <property type="term" value="F:zinc ion binding"/>
    <property type="evidence" value="ECO:0007669"/>
    <property type="project" value="InterPro"/>
</dbReference>
<dbReference type="PANTHER" id="PTHR24211:SF37">
    <property type="entry name" value="PROTEIN ESPINAS-LIKE PROTEIN"/>
    <property type="match status" value="1"/>
</dbReference>
<dbReference type="PROSITE" id="PS51303">
    <property type="entry name" value="PET"/>
    <property type="match status" value="1"/>
</dbReference>
<evidence type="ECO:0000256" key="5">
    <source>
        <dbReference type="PROSITE-ProRule" id="PRU00125"/>
    </source>
</evidence>
<keyword evidence="4 5" id="KW-0440">LIM domain</keyword>
<feature type="domain" description="LIM zinc-binding" evidence="6">
    <location>
        <begin position="236"/>
        <end position="299"/>
    </location>
</feature>
<dbReference type="SUPFAM" id="SSF57716">
    <property type="entry name" value="Glucocorticoid receptor-like (DNA-binding domain)"/>
    <property type="match status" value="1"/>
</dbReference>
<dbReference type="AlphaFoldDB" id="A0AAW1LVM7"/>
<evidence type="ECO:0000256" key="2">
    <source>
        <dbReference type="ARBA" id="ARBA00022737"/>
    </source>
</evidence>
<dbReference type="PANTHER" id="PTHR24211">
    <property type="entry name" value="LIM DOMAIN-CONTAINING PROTEIN"/>
    <property type="match status" value="1"/>
</dbReference>
<evidence type="ECO:0000259" key="6">
    <source>
        <dbReference type="PROSITE" id="PS50023"/>
    </source>
</evidence>
<protein>
    <submittedName>
        <fullName evidence="8">PET Domain</fullName>
    </submittedName>
</protein>
<keyword evidence="9" id="KW-1185">Reference proteome</keyword>
<dbReference type="InterPro" id="IPR047120">
    <property type="entry name" value="Pk/Esn/Tes"/>
</dbReference>
<evidence type="ECO:0000313" key="9">
    <source>
        <dbReference type="Proteomes" id="UP001458880"/>
    </source>
</evidence>
<evidence type="ECO:0000313" key="8">
    <source>
        <dbReference type="EMBL" id="KAK9737969.1"/>
    </source>
</evidence>
<evidence type="ECO:0000259" key="7">
    <source>
        <dbReference type="PROSITE" id="PS51303"/>
    </source>
</evidence>
<accession>A0AAW1LVM7</accession>
<evidence type="ECO:0000256" key="4">
    <source>
        <dbReference type="ARBA" id="ARBA00023038"/>
    </source>
</evidence>
<keyword evidence="3 5" id="KW-0862">Zinc</keyword>
<dbReference type="Gene3D" id="2.10.110.10">
    <property type="entry name" value="Cysteine Rich Protein"/>
    <property type="match status" value="1"/>
</dbReference>
<evidence type="ECO:0000256" key="3">
    <source>
        <dbReference type="ARBA" id="ARBA00022833"/>
    </source>
</evidence>
<dbReference type="Pfam" id="PF00412">
    <property type="entry name" value="LIM"/>
    <property type="match status" value="1"/>
</dbReference>
<evidence type="ECO:0000256" key="1">
    <source>
        <dbReference type="ARBA" id="ARBA00022723"/>
    </source>
</evidence>
<name>A0AAW1LVM7_POPJA</name>
<keyword evidence="2" id="KW-0677">Repeat</keyword>